<reference evidence="9" key="1">
    <citation type="submission" date="2024-06" db="UniProtKB">
        <authorList>
            <consortium name="RefSeq"/>
        </authorList>
    </citation>
    <scope>NUCLEOTIDE SEQUENCE [LARGE SCALE GENOMIC DNA]</scope>
    <source>
        <strain evidence="9">MV2-25</strain>
    </source>
</reference>
<dbReference type="RefSeq" id="XP_001358529.5">
    <property type="nucleotide sequence ID" value="XM_001358492.5"/>
</dbReference>
<evidence type="ECO:0000256" key="5">
    <source>
        <dbReference type="SAM" id="MobiDB-lite"/>
    </source>
</evidence>
<evidence type="ECO:0000259" key="6">
    <source>
        <dbReference type="PROSITE" id="PS50089"/>
    </source>
</evidence>
<dbReference type="Gene3D" id="3.30.160.60">
    <property type="entry name" value="Classic Zinc Finger"/>
    <property type="match status" value="1"/>
</dbReference>
<dbReference type="GO" id="GO:0005737">
    <property type="term" value="C:cytoplasm"/>
    <property type="evidence" value="ECO:0007669"/>
    <property type="project" value="UniProtKB-ARBA"/>
</dbReference>
<feature type="region of interest" description="Disordered" evidence="5">
    <location>
        <begin position="1557"/>
        <end position="1588"/>
    </location>
</feature>
<evidence type="ECO:0000313" key="10">
    <source>
        <dbReference type="RefSeq" id="XP_001358529.5"/>
    </source>
</evidence>
<dbReference type="SMART" id="SM00336">
    <property type="entry name" value="BBOX"/>
    <property type="match status" value="2"/>
</dbReference>
<dbReference type="InterPro" id="IPR035437">
    <property type="entry name" value="SNase_OB-fold_sf"/>
</dbReference>
<dbReference type="KEGG" id="dpo:4801434"/>
<evidence type="ECO:0000259" key="7">
    <source>
        <dbReference type="PROSITE" id="PS50119"/>
    </source>
</evidence>
<evidence type="ECO:0000259" key="8">
    <source>
        <dbReference type="PROSITE" id="PS50304"/>
    </source>
</evidence>
<feature type="domain" description="RING-type" evidence="6">
    <location>
        <begin position="26"/>
        <end position="72"/>
    </location>
</feature>
<dbReference type="InterPro" id="IPR013083">
    <property type="entry name" value="Znf_RING/FYVE/PHD"/>
</dbReference>
<dbReference type="PANTHER" id="PTHR16442:SF1">
    <property type="entry name" value="RING FINGER PROTEIN 17"/>
    <property type="match status" value="1"/>
</dbReference>
<feature type="compositionally biased region" description="Acidic residues" evidence="5">
    <location>
        <begin position="1578"/>
        <end position="1588"/>
    </location>
</feature>
<reference evidence="10" key="2">
    <citation type="submission" date="2025-08" db="UniProtKB">
        <authorList>
            <consortium name="RefSeq"/>
        </authorList>
    </citation>
    <scope>IDENTIFICATION</scope>
    <source>
        <strain evidence="10">MV-25-SWS-2005</strain>
        <tissue evidence="10">Whole body</tissue>
    </source>
</reference>
<feature type="domain" description="B box-type" evidence="7">
    <location>
        <begin position="194"/>
        <end position="234"/>
    </location>
</feature>
<dbReference type="Gene3D" id="2.30.30.140">
    <property type="match status" value="5"/>
</dbReference>
<dbReference type="Pfam" id="PF00567">
    <property type="entry name" value="TUDOR"/>
    <property type="match status" value="5"/>
</dbReference>
<dbReference type="SMART" id="SM00333">
    <property type="entry name" value="TUDOR"/>
    <property type="match status" value="3"/>
</dbReference>
<keyword evidence="9" id="KW-1185">Reference proteome</keyword>
<dbReference type="InterPro" id="IPR001841">
    <property type="entry name" value="Znf_RING"/>
</dbReference>
<dbReference type="InterPro" id="IPR002999">
    <property type="entry name" value="Tudor"/>
</dbReference>
<dbReference type="Gene3D" id="3.30.40.10">
    <property type="entry name" value="Zinc/RING finger domain, C3HC4 (zinc finger)"/>
    <property type="match status" value="1"/>
</dbReference>
<dbReference type="PANTHER" id="PTHR16442">
    <property type="entry name" value="RING FINGER PROTEIN 17"/>
    <property type="match status" value="1"/>
</dbReference>
<dbReference type="InterPro" id="IPR000315">
    <property type="entry name" value="Znf_B-box"/>
</dbReference>
<dbReference type="Proteomes" id="UP000001819">
    <property type="component" value="Chromosome 2"/>
</dbReference>
<dbReference type="FunFam" id="2.30.30.140:FF:000018">
    <property type="entry name" value="Serine/threonine-protein kinase 31"/>
    <property type="match status" value="1"/>
</dbReference>
<dbReference type="PROSITE" id="PS50089">
    <property type="entry name" value="ZF_RING_2"/>
    <property type="match status" value="1"/>
</dbReference>
<dbReference type="PROSITE" id="PS00518">
    <property type="entry name" value="ZF_RING_1"/>
    <property type="match status" value="1"/>
</dbReference>
<dbReference type="Gene3D" id="2.40.50.90">
    <property type="match status" value="4"/>
</dbReference>
<evidence type="ECO:0000256" key="4">
    <source>
        <dbReference type="PROSITE-ProRule" id="PRU00024"/>
    </source>
</evidence>
<evidence type="ECO:0000256" key="2">
    <source>
        <dbReference type="ARBA" id="ARBA00022771"/>
    </source>
</evidence>
<protein>
    <submittedName>
        <fullName evidence="10">Uncharacterized protein qin</fullName>
    </submittedName>
</protein>
<organism evidence="9 10">
    <name type="scientific">Drosophila pseudoobscura pseudoobscura</name>
    <name type="common">Fruit fly</name>
    <dbReference type="NCBI Taxonomy" id="46245"/>
    <lineage>
        <taxon>Eukaryota</taxon>
        <taxon>Metazoa</taxon>
        <taxon>Ecdysozoa</taxon>
        <taxon>Arthropoda</taxon>
        <taxon>Hexapoda</taxon>
        <taxon>Insecta</taxon>
        <taxon>Pterygota</taxon>
        <taxon>Neoptera</taxon>
        <taxon>Endopterygota</taxon>
        <taxon>Diptera</taxon>
        <taxon>Brachycera</taxon>
        <taxon>Muscomorpha</taxon>
        <taxon>Ephydroidea</taxon>
        <taxon>Drosophilidae</taxon>
        <taxon>Drosophila</taxon>
        <taxon>Sophophora</taxon>
    </lineage>
</organism>
<evidence type="ECO:0000256" key="1">
    <source>
        <dbReference type="ARBA" id="ARBA00022723"/>
    </source>
</evidence>
<dbReference type="FunCoup" id="A0A6I8UNV3">
    <property type="interactions" value="3"/>
</dbReference>
<feature type="compositionally biased region" description="Polar residues" evidence="5">
    <location>
        <begin position="421"/>
        <end position="437"/>
    </location>
</feature>
<feature type="domain" description="Tudor" evidence="8">
    <location>
        <begin position="791"/>
        <end position="848"/>
    </location>
</feature>
<accession>A0A6I8UNV3</accession>
<dbReference type="PROSITE" id="PS50119">
    <property type="entry name" value="ZF_BBOX"/>
    <property type="match status" value="2"/>
</dbReference>
<keyword evidence="3" id="KW-0862">Zinc</keyword>
<keyword evidence="1" id="KW-0479">Metal-binding</keyword>
<gene>
    <name evidence="10" type="primary">qin</name>
</gene>
<dbReference type="SUPFAM" id="SSF63748">
    <property type="entry name" value="Tudor/PWWP/MBT"/>
    <property type="match status" value="5"/>
</dbReference>
<dbReference type="CDD" id="cd19757">
    <property type="entry name" value="Bbox1"/>
    <property type="match status" value="1"/>
</dbReference>
<feature type="region of interest" description="Disordered" evidence="5">
    <location>
        <begin position="421"/>
        <end position="444"/>
    </location>
</feature>
<dbReference type="GO" id="GO:0008270">
    <property type="term" value="F:zinc ion binding"/>
    <property type="evidence" value="ECO:0007669"/>
    <property type="project" value="UniProtKB-KW"/>
</dbReference>
<feature type="region of interest" description="Disordered" evidence="5">
    <location>
        <begin position="452"/>
        <end position="471"/>
    </location>
</feature>
<evidence type="ECO:0000313" key="9">
    <source>
        <dbReference type="Proteomes" id="UP000001819"/>
    </source>
</evidence>
<dbReference type="CDD" id="cd20379">
    <property type="entry name" value="Tudor_dTUD-like"/>
    <property type="match status" value="2"/>
</dbReference>
<dbReference type="InParanoid" id="A0A6I8UNV3"/>
<feature type="domain" description="Tudor" evidence="8">
    <location>
        <begin position="1329"/>
        <end position="1389"/>
    </location>
</feature>
<dbReference type="SMART" id="SM00184">
    <property type="entry name" value="RING"/>
    <property type="match status" value="1"/>
</dbReference>
<dbReference type="SUPFAM" id="SSF57845">
    <property type="entry name" value="B-box zinc-binding domain"/>
    <property type="match status" value="1"/>
</dbReference>
<feature type="domain" description="Tudor" evidence="8">
    <location>
        <begin position="1776"/>
        <end position="1836"/>
    </location>
</feature>
<keyword evidence="2 4" id="KW-0863">Zinc-finger</keyword>
<proteinExistence type="predicted"/>
<feature type="domain" description="B box-type" evidence="7">
    <location>
        <begin position="127"/>
        <end position="174"/>
    </location>
</feature>
<dbReference type="InterPro" id="IPR017907">
    <property type="entry name" value="Znf_RING_CS"/>
</dbReference>
<name>A0A6I8UNV3_DROPS</name>
<dbReference type="Pfam" id="PF00643">
    <property type="entry name" value="zf-B_box"/>
    <property type="match status" value="1"/>
</dbReference>
<sequence length="1936" mass="219835">MFAGEIGMQHFDRQFVAGQLKKLLRCPKCHSDYALKSAKGYENHRPFLLPCGHNLCENCLKNGEKVHCAVCSEPAPPTINEQDLKASSSGLPYQLDYHVMGELADLENMHRSSASHQQQVTQSFEVTVKSKCCECISSVATRLCKQCNALYCKGCYEAVHKNSRVLKAHAFKSLKELYNPHKRIFVGSDVFLMPFQMKCKVHLTQYNTYCRACKITICGECAGSNHAGHKVQQLLEINLHSVSEIPACQRSLESALRNIHNGQAVVRAADAKQSGYAAEALADITQLFGHLHGLLQMSELRLIQGLREPSVPAQTELKRAMDMLNGYEAVITHLQQLLQNEVPKDMWLKELLRLTYEHLEKIPSNVKVSKVDGNPYRLPSKNVFFQKVEKWAQMIEKHFGCDYIDPRILVLFQTEVERHSSLSVSSENGENSFCRSSRSSKEDMCQQQAAIRRRMRDQNKNPKSQSQEQNQKRQFKIEFGAAQPRFDSSAEVAEKIHRQPQDEELERTFSAMDISTNQIEAMGGNLTRPTDWFKSDALVSVLSIKSPEDFYVLGIDAAEELRREIDSYVPTLSSKPTTIVVGQHYIAYQEGRNFLHRVLVRQKVTNIPDTYDVFLPDIGLNINVHSRDFRELPYRLTLFPYVAVHCSLSDLKPRICEWDAQASAHFKMVVKNRPAHLVVKRQGGTQQRHEVDLITKSNISVRESFLYSGLACTRGGAATDLEILVAPKDQRIPKAKHQIGDVLIIQMLHVPHPQEFYVMRHNCERERSELDDLMKFTMDSMELADLETILVGRLGMACAMQLENRWVRVCIVNLLKDGYVMVRLVDFGSTQKVYWDQLFALPKQFMNRELCIKCCLADVETLQANEYLWTPDAIASFKQLTSNPKMQMEVISVHEDMHYVALGIVQSDSEPLSVGVLMVSLGHCASNGESSRKADPVNVTKMRLDMDTRNFIDLQKGNAIGPSSPLQPDEYHKKQVHVEVLYVRHPHEFYVTLPSFKDSIQKLQEAVQEDAADRYRNNPIKFDWKEGDMCYVKARAQGDLTELWHRGVVMRIFPQTNELTLPKYEVQLRDLGELVRDVENVRLTSISEEQKLIAGSAQRCQLHGIRPLNDQWTDDNIDFFKDQLQAYDRLYTVSQGRHGQTLSVVLYGSHTVISGPFIPSRTRYVNVNETLVLARIANKDPEQDCKDDKDLMLDADDDGITHSADIDASSEELEDQSLVDEIEYLETVEQKLKKIKSAFEHCQGMPPMELLNDLGMSTPTTGQVVPPPGWMTSRPCNKYIFAGIVTSVNYDCAPYMTLASDNPFMKYMRDLLEIYFAPMKERRGPNTITYAAGQPVLVTYHMDNFLYRGIVQSSKNDDGEYAVYFVDYGNIELATAEELLPYAPFPNLNALCWLVTIHGVRPKRGKYTIVEMDTVHKSLVMKMCCVSVKEHHGPNKIPSCEIKVDSLDIATIMVECGMAVPVDTQIEKKPISIPRATLDEFKVFEELQTLASGGPKKGLNDNTNSTIQSPPVKKKYNAKQINGQFFQFDQDVDCRQAAKELSPISIGTHLDNFDVEDGMNIDPLRPQDTDSSVATDSESADTDVYENNDDDMQSCLIEDIGVDADNENEDIVDEDDDNENEDIVVEDDGNENENSNEKMVVEDGDYENEEIVVEDDGKENENIVYEDEKNADQVKPDFAVAKGQLARRIELRHKEMMDNAGFTPLDTSTVRSIYGGVGAFKSRILPSGVKEFQCSIESLISATEIQISPCLCEFTKRDISLIQETSALINKAAPLHPKPYALCLARYSKDELWYRATVKEVHKTTKQATVYYIDFHDTETVSYADLKGIPKELFMFPLRSCRVKLHGVKRNKKFGDKTVYQALQACLSKYTTVYARVHYPSNYHASKGENTETVFDSSSDSIRDGQNLIEVDLYKDKHSKKRLYEPLIENWMFLKK</sequence>
<dbReference type="SUPFAM" id="SSF57850">
    <property type="entry name" value="RING/U-box"/>
    <property type="match status" value="1"/>
</dbReference>
<evidence type="ECO:0000256" key="3">
    <source>
        <dbReference type="ARBA" id="ARBA00022833"/>
    </source>
</evidence>
<dbReference type="PROSITE" id="PS50304">
    <property type="entry name" value="TUDOR"/>
    <property type="match status" value="3"/>
</dbReference>